<dbReference type="Proteomes" id="UP000008207">
    <property type="component" value="Chromosome"/>
</dbReference>
<organism evidence="5 6">
    <name type="scientific">Methylobacterium nodulans (strain LMG 21967 / CNCM I-2342 / ORS 2060)</name>
    <dbReference type="NCBI Taxonomy" id="460265"/>
    <lineage>
        <taxon>Bacteria</taxon>
        <taxon>Pseudomonadati</taxon>
        <taxon>Pseudomonadota</taxon>
        <taxon>Alphaproteobacteria</taxon>
        <taxon>Hyphomicrobiales</taxon>
        <taxon>Methylobacteriaceae</taxon>
        <taxon>Methylobacterium</taxon>
    </lineage>
</organism>
<evidence type="ECO:0000256" key="2">
    <source>
        <dbReference type="ARBA" id="ARBA00023125"/>
    </source>
</evidence>
<dbReference type="eggNOG" id="COG1733">
    <property type="taxonomic scope" value="Bacteria"/>
</dbReference>
<keyword evidence="1" id="KW-0805">Transcription regulation</keyword>
<dbReference type="SUPFAM" id="SSF46785">
    <property type="entry name" value="Winged helix' DNA-binding domain"/>
    <property type="match status" value="1"/>
</dbReference>
<dbReference type="GO" id="GO:0003677">
    <property type="term" value="F:DNA binding"/>
    <property type="evidence" value="ECO:0007669"/>
    <property type="project" value="UniProtKB-KW"/>
</dbReference>
<dbReference type="PROSITE" id="PS51118">
    <property type="entry name" value="HTH_HXLR"/>
    <property type="match status" value="1"/>
</dbReference>
<keyword evidence="6" id="KW-1185">Reference proteome</keyword>
<accession>B8IBE4</accession>
<proteinExistence type="predicted"/>
<feature type="domain" description="HTH hxlR-type" evidence="4">
    <location>
        <begin position="12"/>
        <end position="111"/>
    </location>
</feature>
<dbReference type="KEGG" id="mno:Mnod_2385"/>
<evidence type="ECO:0000256" key="1">
    <source>
        <dbReference type="ARBA" id="ARBA00023015"/>
    </source>
</evidence>
<sequence length="135" mass="15099">MSDSDIHVPAECRRIAPVLQRIGDKWSILVVMALGDGSLRFNELKRRVGGISQRMLTLTLRGLERDGFVSRTLFPTVPPAVSYELTPMGRSLLEPVRALGLWAREHLPAIEAARQRFDAHGPGTGWERTRRDAAE</sequence>
<gene>
    <name evidence="5" type="ordered locus">Mnod_2385</name>
</gene>
<keyword evidence="3" id="KW-0804">Transcription</keyword>
<dbReference type="AlphaFoldDB" id="B8IBE4"/>
<dbReference type="InterPro" id="IPR036388">
    <property type="entry name" value="WH-like_DNA-bd_sf"/>
</dbReference>
<dbReference type="Pfam" id="PF01638">
    <property type="entry name" value="HxlR"/>
    <property type="match status" value="1"/>
</dbReference>
<dbReference type="HOGENOM" id="CLU_111585_2_1_5"/>
<dbReference type="PANTHER" id="PTHR33204">
    <property type="entry name" value="TRANSCRIPTIONAL REGULATOR, MARR FAMILY"/>
    <property type="match status" value="1"/>
</dbReference>
<dbReference type="RefSeq" id="WP_015929039.1">
    <property type="nucleotide sequence ID" value="NC_011894.1"/>
</dbReference>
<keyword evidence="2" id="KW-0238">DNA-binding</keyword>
<dbReference type="Gene3D" id="1.10.10.10">
    <property type="entry name" value="Winged helix-like DNA-binding domain superfamily/Winged helix DNA-binding domain"/>
    <property type="match status" value="1"/>
</dbReference>
<name>B8IBE4_METNO</name>
<dbReference type="InterPro" id="IPR002577">
    <property type="entry name" value="HTH_HxlR"/>
</dbReference>
<dbReference type="PANTHER" id="PTHR33204:SF39">
    <property type="entry name" value="TRANSCRIPTIONAL REGULATORY PROTEIN"/>
    <property type="match status" value="1"/>
</dbReference>
<dbReference type="InterPro" id="IPR036390">
    <property type="entry name" value="WH_DNA-bd_sf"/>
</dbReference>
<dbReference type="STRING" id="460265.Mnod_2385"/>
<protein>
    <submittedName>
        <fullName evidence="5">Transcriptional regulator, HxlR family</fullName>
    </submittedName>
</protein>
<reference evidence="5 6" key="1">
    <citation type="submission" date="2009-01" db="EMBL/GenBank/DDBJ databases">
        <title>Complete sequence of chromosome of Methylobacterium nodulans ORS 2060.</title>
        <authorList>
            <consortium name="US DOE Joint Genome Institute"/>
            <person name="Lucas S."/>
            <person name="Copeland A."/>
            <person name="Lapidus A."/>
            <person name="Glavina del Rio T."/>
            <person name="Dalin E."/>
            <person name="Tice H."/>
            <person name="Bruce D."/>
            <person name="Goodwin L."/>
            <person name="Pitluck S."/>
            <person name="Sims D."/>
            <person name="Brettin T."/>
            <person name="Detter J.C."/>
            <person name="Han C."/>
            <person name="Larimer F."/>
            <person name="Land M."/>
            <person name="Hauser L."/>
            <person name="Kyrpides N."/>
            <person name="Ivanova N."/>
            <person name="Marx C.J."/>
            <person name="Richardson P."/>
        </authorList>
    </citation>
    <scope>NUCLEOTIDE SEQUENCE [LARGE SCALE GENOMIC DNA]</scope>
    <source>
        <strain evidence="6">LMG 21967 / CNCM I-2342 / ORS 2060</strain>
    </source>
</reference>
<dbReference type="EMBL" id="CP001349">
    <property type="protein sequence ID" value="ACL57359.1"/>
    <property type="molecule type" value="Genomic_DNA"/>
</dbReference>
<evidence type="ECO:0000313" key="6">
    <source>
        <dbReference type="Proteomes" id="UP000008207"/>
    </source>
</evidence>
<evidence type="ECO:0000256" key="3">
    <source>
        <dbReference type="ARBA" id="ARBA00023163"/>
    </source>
</evidence>
<evidence type="ECO:0000259" key="4">
    <source>
        <dbReference type="PROSITE" id="PS51118"/>
    </source>
</evidence>
<evidence type="ECO:0000313" key="5">
    <source>
        <dbReference type="EMBL" id="ACL57359.1"/>
    </source>
</evidence>